<feature type="signal peptide" evidence="1">
    <location>
        <begin position="1"/>
        <end position="23"/>
    </location>
</feature>
<dbReference type="InterPro" id="IPR021267">
    <property type="entry name" value="DUF2844"/>
</dbReference>
<keyword evidence="3" id="KW-1185">Reference proteome</keyword>
<organism evidence="2 3">
    <name type="scientific">Noviherbaspirillum autotrophicum</name>
    <dbReference type="NCBI Taxonomy" id="709839"/>
    <lineage>
        <taxon>Bacteria</taxon>
        <taxon>Pseudomonadati</taxon>
        <taxon>Pseudomonadota</taxon>
        <taxon>Betaproteobacteria</taxon>
        <taxon>Burkholderiales</taxon>
        <taxon>Oxalobacteraceae</taxon>
        <taxon>Noviherbaspirillum</taxon>
    </lineage>
</organism>
<protein>
    <recommendedName>
        <fullName evidence="4">DUF2844 domain-containing protein</fullName>
    </recommendedName>
</protein>
<accession>A0A0C1XYU0</accession>
<dbReference type="AlphaFoldDB" id="A0A0C1XYU0"/>
<sequence>MPAKTLAAALAAGAFGISAYAHAALGGTVESVQADKTAMHAKAQVMPGAGSYTVHEIQLPSGTVVREYASADGKIFGVAWQGPSLPDIRQLLGAYFERYANAMEGKPRAQRHAVVRQPDLVVQSHGRMGAFSGRAYLPQALPQGVSPDVLQ</sequence>
<evidence type="ECO:0000313" key="3">
    <source>
        <dbReference type="Proteomes" id="UP000031572"/>
    </source>
</evidence>
<comment type="caution">
    <text evidence="2">The sequence shown here is derived from an EMBL/GenBank/DDBJ whole genome shotgun (WGS) entry which is preliminary data.</text>
</comment>
<evidence type="ECO:0000256" key="1">
    <source>
        <dbReference type="SAM" id="SignalP"/>
    </source>
</evidence>
<dbReference type="RefSeq" id="WP_040038829.1">
    <property type="nucleotide sequence ID" value="NZ_JWJG01000028.1"/>
</dbReference>
<gene>
    <name evidence="2" type="ORF">TSA66_02250</name>
</gene>
<name>A0A0C1XYU0_9BURK</name>
<reference evidence="2 3" key="1">
    <citation type="submission" date="2014-12" db="EMBL/GenBank/DDBJ databases">
        <title>Denitrispirillum autotrophicum gen. nov., sp. nov., Denitrifying, Facultatively Autotrophic Bacteria Isolated from Rice Paddy Soil.</title>
        <authorList>
            <person name="Ishii S."/>
            <person name="Ashida N."/>
            <person name="Ohno H."/>
            <person name="Otsuka S."/>
            <person name="Yokota A."/>
            <person name="Senoo K."/>
        </authorList>
    </citation>
    <scope>NUCLEOTIDE SEQUENCE [LARGE SCALE GENOMIC DNA]</scope>
    <source>
        <strain evidence="2 3">TSA66</strain>
    </source>
</reference>
<feature type="chain" id="PRO_5002156027" description="DUF2844 domain-containing protein" evidence="1">
    <location>
        <begin position="24"/>
        <end position="151"/>
    </location>
</feature>
<evidence type="ECO:0008006" key="4">
    <source>
        <dbReference type="Google" id="ProtNLM"/>
    </source>
</evidence>
<proteinExistence type="predicted"/>
<dbReference type="OrthoDB" id="7561239at2"/>
<dbReference type="Proteomes" id="UP000031572">
    <property type="component" value="Unassembled WGS sequence"/>
</dbReference>
<dbReference type="STRING" id="709839.TSA66_02250"/>
<keyword evidence="1" id="KW-0732">Signal</keyword>
<dbReference type="EMBL" id="JWJG01000028">
    <property type="protein sequence ID" value="KIF79918.1"/>
    <property type="molecule type" value="Genomic_DNA"/>
</dbReference>
<evidence type="ECO:0000313" key="2">
    <source>
        <dbReference type="EMBL" id="KIF79918.1"/>
    </source>
</evidence>
<dbReference type="Pfam" id="PF11005">
    <property type="entry name" value="DUF2844"/>
    <property type="match status" value="1"/>
</dbReference>